<dbReference type="Proteomes" id="UP000237749">
    <property type="component" value="Unassembled WGS sequence"/>
</dbReference>
<reference evidence="1 2" key="1">
    <citation type="submission" date="2018-02" db="EMBL/GenBank/DDBJ databases">
        <title>Genomic Encyclopedia of Archaeal and Bacterial Type Strains, Phase II (KMG-II): from individual species to whole genera.</title>
        <authorList>
            <person name="Goeker M."/>
        </authorList>
    </citation>
    <scope>NUCLEOTIDE SEQUENCE [LARGE SCALE GENOMIC DNA]</scope>
    <source>
        <strain evidence="1 2">DSM 3808</strain>
    </source>
</reference>
<accession>A0A2S6HWF0</accession>
<comment type="caution">
    <text evidence="1">The sequence shown here is derived from an EMBL/GenBank/DDBJ whole genome shotgun (WGS) entry which is preliminary data.</text>
</comment>
<sequence length="221" mass="25777">MRKKIMNGIIVLFVLILIGGGAFFLLPKVREETAGSRNVKYTLEQLYSLNGHFYVYFNREDCPYCDNVKTDIEELAGHEKVIMVDTELLKGIQNYDWDAHEAKYDVEIGEKTDGGEIKFYDGKTEKDIKQLYPPLNYKILWVNKRYAELHEGKEFGKVYAVYTHPVLEKDDLKKENLIIPAVPILVEFNDHEVINYFFDDKEIIGHLNSNTKPLDSYWNLD</sequence>
<keyword evidence="2" id="KW-1185">Reference proteome</keyword>
<proteinExistence type="predicted"/>
<dbReference type="Gene3D" id="3.40.30.10">
    <property type="entry name" value="Glutaredoxin"/>
    <property type="match status" value="1"/>
</dbReference>
<dbReference type="EMBL" id="PTJA01000002">
    <property type="protein sequence ID" value="PPK82330.1"/>
    <property type="molecule type" value="Genomic_DNA"/>
</dbReference>
<name>A0A2S6HWF0_9FIRM</name>
<dbReference type="RefSeq" id="WP_104434688.1">
    <property type="nucleotide sequence ID" value="NZ_PTJA01000002.1"/>
</dbReference>
<organism evidence="1 2">
    <name type="scientific">Lacrimispora xylanisolvens</name>
    <dbReference type="NCBI Taxonomy" id="384636"/>
    <lineage>
        <taxon>Bacteria</taxon>
        <taxon>Bacillati</taxon>
        <taxon>Bacillota</taxon>
        <taxon>Clostridia</taxon>
        <taxon>Lachnospirales</taxon>
        <taxon>Lachnospiraceae</taxon>
        <taxon>Lacrimispora</taxon>
    </lineage>
</organism>
<evidence type="ECO:0000313" key="2">
    <source>
        <dbReference type="Proteomes" id="UP000237749"/>
    </source>
</evidence>
<protein>
    <submittedName>
        <fullName evidence="1">Uncharacterized protein</fullName>
    </submittedName>
</protein>
<dbReference type="AlphaFoldDB" id="A0A2S6HWF0"/>
<evidence type="ECO:0000313" key="1">
    <source>
        <dbReference type="EMBL" id="PPK82330.1"/>
    </source>
</evidence>
<gene>
    <name evidence="1" type="ORF">BXY41_10216</name>
</gene>